<dbReference type="Proteomes" id="UP000281431">
    <property type="component" value="Unassembled WGS sequence"/>
</dbReference>
<organism evidence="2 3">
    <name type="scientific">Natrarchaeobius chitinivorans</name>
    <dbReference type="NCBI Taxonomy" id="1679083"/>
    <lineage>
        <taxon>Archaea</taxon>
        <taxon>Methanobacteriati</taxon>
        <taxon>Methanobacteriota</taxon>
        <taxon>Stenosarchaea group</taxon>
        <taxon>Halobacteria</taxon>
        <taxon>Halobacteriales</taxon>
        <taxon>Natrialbaceae</taxon>
        <taxon>Natrarchaeobius</taxon>
    </lineage>
</organism>
<protein>
    <submittedName>
        <fullName evidence="2">Uncharacterized protein</fullName>
    </submittedName>
</protein>
<feature type="region of interest" description="Disordered" evidence="1">
    <location>
        <begin position="1"/>
        <end position="39"/>
    </location>
</feature>
<feature type="compositionally biased region" description="Basic residues" evidence="1">
    <location>
        <begin position="1"/>
        <end position="10"/>
    </location>
</feature>
<sequence length="120" mass="13444">MDRSRPKRRARTVDRRGFRDQYHRADGDVRPYDSTVAPQLPAVFATTDALGGETAETDPRGHTDDESTIRTIQLTRHRFRSGLEVPSRGNRLRVADKPADARSGDGRIDRFRAGKSASIP</sequence>
<comment type="caution">
    <text evidence="2">The sequence shown here is derived from an EMBL/GenBank/DDBJ whole genome shotgun (WGS) entry which is preliminary data.</text>
</comment>
<evidence type="ECO:0000313" key="3">
    <source>
        <dbReference type="Proteomes" id="UP000281431"/>
    </source>
</evidence>
<feature type="compositionally biased region" description="Basic and acidic residues" evidence="1">
    <location>
        <begin position="57"/>
        <end position="68"/>
    </location>
</feature>
<dbReference type="AlphaFoldDB" id="A0A3N6MJ49"/>
<feature type="compositionally biased region" description="Basic and acidic residues" evidence="1">
    <location>
        <begin position="11"/>
        <end position="31"/>
    </location>
</feature>
<keyword evidence="3" id="KW-1185">Reference proteome</keyword>
<proteinExistence type="predicted"/>
<evidence type="ECO:0000313" key="2">
    <source>
        <dbReference type="EMBL" id="RQH01255.1"/>
    </source>
</evidence>
<reference evidence="2 3" key="1">
    <citation type="submission" date="2018-10" db="EMBL/GenBank/DDBJ databases">
        <title>Natrarchaeobius chitinivorans gen. nov., sp. nov., and Natrarchaeobius haloalkaliphilus sp. nov., alkaliphilic, chitin-utilizing haloarchaea from hypersaline alkaline lakes.</title>
        <authorList>
            <person name="Sorokin D.Y."/>
            <person name="Elcheninov A.G."/>
            <person name="Kostrikina N.A."/>
            <person name="Bale N.J."/>
            <person name="Sinninghe Damste J.S."/>
            <person name="Khijniak T.V."/>
            <person name="Kublanov I.V."/>
            <person name="Toshchakov S.V."/>
        </authorList>
    </citation>
    <scope>NUCLEOTIDE SEQUENCE [LARGE SCALE GENOMIC DNA]</scope>
    <source>
        <strain evidence="2 3">AArcht7</strain>
    </source>
</reference>
<name>A0A3N6MJ49_NATCH</name>
<accession>A0A3N6MJ49</accession>
<gene>
    <name evidence="2" type="ORF">EA472_07320</name>
</gene>
<dbReference type="EMBL" id="REFZ01000004">
    <property type="protein sequence ID" value="RQH01255.1"/>
    <property type="molecule type" value="Genomic_DNA"/>
</dbReference>
<feature type="region of interest" description="Disordered" evidence="1">
    <location>
        <begin position="51"/>
        <end position="120"/>
    </location>
</feature>
<feature type="compositionally biased region" description="Basic and acidic residues" evidence="1">
    <location>
        <begin position="93"/>
        <end position="112"/>
    </location>
</feature>
<evidence type="ECO:0000256" key="1">
    <source>
        <dbReference type="SAM" id="MobiDB-lite"/>
    </source>
</evidence>